<name>A0AAD5MXI7_PARTN</name>
<gene>
    <name evidence="2" type="ORF">KIN20_012944</name>
</gene>
<sequence length="199" mass="21304">MIDKLTNPKDLTQERLWKSHVIANTRKGLFRTASQLVSEADLPDVPASRAATTPARLPPMPRMRSLILPALQPRSLVLPGASGLTTASTNADIPTPISSHNKRIGSGGTQCSQGDQSFLEPSPGRVRKSKSSTGFPQKLQLRSSASGGTRLPIGDRNTTHPYKDLNDIVNGVFQSATLKMLTSSDHVSSIFSVLSSSMS</sequence>
<comment type="caution">
    <text evidence="2">The sequence shown here is derived from an EMBL/GenBank/DDBJ whole genome shotgun (WGS) entry which is preliminary data.</text>
</comment>
<organism evidence="2 3">
    <name type="scientific">Parelaphostrongylus tenuis</name>
    <name type="common">Meningeal worm</name>
    <dbReference type="NCBI Taxonomy" id="148309"/>
    <lineage>
        <taxon>Eukaryota</taxon>
        <taxon>Metazoa</taxon>
        <taxon>Ecdysozoa</taxon>
        <taxon>Nematoda</taxon>
        <taxon>Chromadorea</taxon>
        <taxon>Rhabditida</taxon>
        <taxon>Rhabditina</taxon>
        <taxon>Rhabditomorpha</taxon>
        <taxon>Strongyloidea</taxon>
        <taxon>Metastrongylidae</taxon>
        <taxon>Parelaphostrongylus</taxon>
    </lineage>
</organism>
<evidence type="ECO:0000313" key="2">
    <source>
        <dbReference type="EMBL" id="KAJ1355504.1"/>
    </source>
</evidence>
<evidence type="ECO:0000256" key="1">
    <source>
        <dbReference type="SAM" id="MobiDB-lite"/>
    </source>
</evidence>
<dbReference type="EMBL" id="JAHQIW010002490">
    <property type="protein sequence ID" value="KAJ1355504.1"/>
    <property type="molecule type" value="Genomic_DNA"/>
</dbReference>
<feature type="compositionally biased region" description="Polar residues" evidence="1">
    <location>
        <begin position="131"/>
        <end position="147"/>
    </location>
</feature>
<feature type="region of interest" description="Disordered" evidence="1">
    <location>
        <begin position="87"/>
        <end position="162"/>
    </location>
</feature>
<feature type="compositionally biased region" description="Polar residues" evidence="1">
    <location>
        <begin position="87"/>
        <end position="99"/>
    </location>
</feature>
<dbReference type="Proteomes" id="UP001196413">
    <property type="component" value="Unassembled WGS sequence"/>
</dbReference>
<evidence type="ECO:0000313" key="3">
    <source>
        <dbReference type="Proteomes" id="UP001196413"/>
    </source>
</evidence>
<dbReference type="AlphaFoldDB" id="A0AAD5MXI7"/>
<accession>A0AAD5MXI7</accession>
<protein>
    <submittedName>
        <fullName evidence="2">Uncharacterized protein</fullName>
    </submittedName>
</protein>
<keyword evidence="3" id="KW-1185">Reference proteome</keyword>
<proteinExistence type="predicted"/>
<reference evidence="2" key="1">
    <citation type="submission" date="2021-06" db="EMBL/GenBank/DDBJ databases">
        <title>Parelaphostrongylus tenuis whole genome reference sequence.</title>
        <authorList>
            <person name="Garwood T.J."/>
            <person name="Larsen P.A."/>
            <person name="Fountain-Jones N.M."/>
            <person name="Garbe J.R."/>
            <person name="Macchietto M.G."/>
            <person name="Kania S.A."/>
            <person name="Gerhold R.W."/>
            <person name="Richards J.E."/>
            <person name="Wolf T.M."/>
        </authorList>
    </citation>
    <scope>NUCLEOTIDE SEQUENCE</scope>
    <source>
        <strain evidence="2">MNPRO001-30</strain>
        <tissue evidence="2">Meninges</tissue>
    </source>
</reference>